<protein>
    <submittedName>
        <fullName evidence="2">Uncharacterized protein</fullName>
    </submittedName>
</protein>
<sequence length="54" mass="6263">MMLMHVSGRNVSRVTTPGLRLPQYPLTVPHKSDELPLNPMMYKHMQNTMVENKL</sequence>
<proteinExistence type="predicted"/>
<reference evidence="2" key="1">
    <citation type="submission" date="2014-11" db="EMBL/GenBank/DDBJ databases">
        <authorList>
            <person name="Amaro Gonzalez C."/>
        </authorList>
    </citation>
    <scope>NUCLEOTIDE SEQUENCE</scope>
</reference>
<name>A0A0E9WJT6_ANGAN</name>
<accession>A0A0E9WJT6</accession>
<evidence type="ECO:0000256" key="1">
    <source>
        <dbReference type="SAM" id="MobiDB-lite"/>
    </source>
</evidence>
<feature type="region of interest" description="Disordered" evidence="1">
    <location>
        <begin position="1"/>
        <end position="20"/>
    </location>
</feature>
<reference evidence="2" key="2">
    <citation type="journal article" date="2015" name="Fish Shellfish Immunol.">
        <title>Early steps in the European eel (Anguilla anguilla)-Vibrio vulnificus interaction in the gills: Role of the RtxA13 toxin.</title>
        <authorList>
            <person name="Callol A."/>
            <person name="Pajuelo D."/>
            <person name="Ebbesson L."/>
            <person name="Teles M."/>
            <person name="MacKenzie S."/>
            <person name="Amaro C."/>
        </authorList>
    </citation>
    <scope>NUCLEOTIDE SEQUENCE</scope>
</reference>
<dbReference type="EMBL" id="GBXM01018021">
    <property type="protein sequence ID" value="JAH90556.1"/>
    <property type="molecule type" value="Transcribed_RNA"/>
</dbReference>
<organism evidence="2">
    <name type="scientific">Anguilla anguilla</name>
    <name type="common">European freshwater eel</name>
    <name type="synonym">Muraena anguilla</name>
    <dbReference type="NCBI Taxonomy" id="7936"/>
    <lineage>
        <taxon>Eukaryota</taxon>
        <taxon>Metazoa</taxon>
        <taxon>Chordata</taxon>
        <taxon>Craniata</taxon>
        <taxon>Vertebrata</taxon>
        <taxon>Euteleostomi</taxon>
        <taxon>Actinopterygii</taxon>
        <taxon>Neopterygii</taxon>
        <taxon>Teleostei</taxon>
        <taxon>Anguilliformes</taxon>
        <taxon>Anguillidae</taxon>
        <taxon>Anguilla</taxon>
    </lineage>
</organism>
<dbReference type="AlphaFoldDB" id="A0A0E9WJT6"/>
<evidence type="ECO:0000313" key="2">
    <source>
        <dbReference type="EMBL" id="JAH90556.1"/>
    </source>
</evidence>